<protein>
    <submittedName>
        <fullName evidence="1">Predicted protein</fullName>
    </submittedName>
</protein>
<gene>
    <name evidence="1" type="ORF">NAEGRDRAFT_68371</name>
</gene>
<proteinExistence type="predicted"/>
<evidence type="ECO:0000313" key="1">
    <source>
        <dbReference type="EMBL" id="EFC43610.1"/>
    </source>
</evidence>
<organism evidence="2">
    <name type="scientific">Naegleria gruberi</name>
    <name type="common">Amoeba</name>
    <dbReference type="NCBI Taxonomy" id="5762"/>
    <lineage>
        <taxon>Eukaryota</taxon>
        <taxon>Discoba</taxon>
        <taxon>Heterolobosea</taxon>
        <taxon>Tetramitia</taxon>
        <taxon>Eutetramitia</taxon>
        <taxon>Vahlkampfiidae</taxon>
        <taxon>Naegleria</taxon>
    </lineage>
</organism>
<dbReference type="OrthoDB" id="10300082at2759"/>
<reference evidence="1 2" key="1">
    <citation type="journal article" date="2010" name="Cell">
        <title>The genome of Naegleria gruberi illuminates early eukaryotic versatility.</title>
        <authorList>
            <person name="Fritz-Laylin L.K."/>
            <person name="Prochnik S.E."/>
            <person name="Ginger M.L."/>
            <person name="Dacks J.B."/>
            <person name="Carpenter M.L."/>
            <person name="Field M.C."/>
            <person name="Kuo A."/>
            <person name="Paredez A."/>
            <person name="Chapman J."/>
            <person name="Pham J."/>
            <person name="Shu S."/>
            <person name="Neupane R."/>
            <person name="Cipriano M."/>
            <person name="Mancuso J."/>
            <person name="Tu H."/>
            <person name="Salamov A."/>
            <person name="Lindquist E."/>
            <person name="Shapiro H."/>
            <person name="Lucas S."/>
            <person name="Grigoriev I.V."/>
            <person name="Cande W.Z."/>
            <person name="Fulton C."/>
            <person name="Rokhsar D.S."/>
            <person name="Dawson S.C."/>
        </authorList>
    </citation>
    <scope>NUCLEOTIDE SEQUENCE [LARGE SCALE GENOMIC DNA]</scope>
    <source>
        <strain evidence="1 2">NEG-M</strain>
    </source>
</reference>
<dbReference type="Proteomes" id="UP000006671">
    <property type="component" value="Unassembled WGS sequence"/>
</dbReference>
<dbReference type="RefSeq" id="XP_002676354.1">
    <property type="nucleotide sequence ID" value="XM_002676308.1"/>
</dbReference>
<dbReference type="EMBL" id="GG738872">
    <property type="protein sequence ID" value="EFC43610.1"/>
    <property type="molecule type" value="Genomic_DNA"/>
</dbReference>
<keyword evidence="2" id="KW-1185">Reference proteome</keyword>
<name>D2VHL8_NAEGR</name>
<dbReference type="InParanoid" id="D2VHL8"/>
<sequence>MFNQQRNNYMMGGGSGSGQIQPSYMYNDMISPSSSSMMRNNSPYMNSDPYYNPMSNRRGYYDNYMIGNEPLYHEDKLFDEDLLMYDRPTYRPSRMIANPDFGNFNYKKGYTAEVWLNDGETVVLSGDSRKKTYRTHYSPEYLRSFFFGWVGRLIRYLWMDRLFGLHVDTVKEVKTKNYIFVTAQLLSE</sequence>
<dbReference type="AlphaFoldDB" id="D2VHL8"/>
<dbReference type="GeneID" id="8863330"/>
<accession>D2VHL8</accession>
<evidence type="ECO:0000313" key="2">
    <source>
        <dbReference type="Proteomes" id="UP000006671"/>
    </source>
</evidence>
<dbReference type="VEuPathDB" id="AmoebaDB:NAEGRDRAFT_68371"/>
<dbReference type="KEGG" id="ngr:NAEGRDRAFT_68371"/>
<dbReference type="OMA" id="THYSPEY"/>